<protein>
    <submittedName>
        <fullName evidence="3">CpaF family protein</fullName>
    </submittedName>
</protein>
<dbReference type="InterPro" id="IPR027417">
    <property type="entry name" value="P-loop_NTPase"/>
</dbReference>
<evidence type="ECO:0000259" key="2">
    <source>
        <dbReference type="Pfam" id="PF00437"/>
    </source>
</evidence>
<name>A0A5R8Y2U3_9BACT</name>
<dbReference type="Gene3D" id="3.40.50.300">
    <property type="entry name" value="P-loop containing nucleotide triphosphate hydrolases"/>
    <property type="match status" value="1"/>
</dbReference>
<comment type="caution">
    <text evidence="3">The sequence shown here is derived from an EMBL/GenBank/DDBJ whole genome shotgun (WGS) entry which is preliminary data.</text>
</comment>
<evidence type="ECO:0000313" key="4">
    <source>
        <dbReference type="Proteomes" id="UP000308901"/>
    </source>
</evidence>
<gene>
    <name evidence="3" type="ORF">FDK22_07025</name>
</gene>
<dbReference type="SUPFAM" id="SSF52540">
    <property type="entry name" value="P-loop containing nucleoside triphosphate hydrolases"/>
    <property type="match status" value="1"/>
</dbReference>
<dbReference type="PANTHER" id="PTHR30486:SF6">
    <property type="entry name" value="TYPE IV PILUS RETRACTATION ATPASE PILT"/>
    <property type="match status" value="1"/>
</dbReference>
<dbReference type="InterPro" id="IPR001482">
    <property type="entry name" value="T2SS/T4SS_dom"/>
</dbReference>
<reference evidence="3 4" key="1">
    <citation type="submission" date="2019-05" db="EMBL/GenBank/DDBJ databases">
        <title>Arcobacter sp. nov., isolated from sea sediment.</title>
        <authorList>
            <person name="Kim W."/>
        </authorList>
    </citation>
    <scope>NUCLEOTIDE SEQUENCE [LARGE SCALE GENOMIC DNA]</scope>
    <source>
        <strain evidence="3 4">CAU 1517</strain>
    </source>
</reference>
<feature type="domain" description="Bacterial type II secretion system protein E" evidence="2">
    <location>
        <begin position="139"/>
        <end position="412"/>
    </location>
</feature>
<proteinExistence type="inferred from homology"/>
<dbReference type="Pfam" id="PF00437">
    <property type="entry name" value="T2SSE"/>
    <property type="match status" value="1"/>
</dbReference>
<organism evidence="3 4">
    <name type="scientific">Arcobacter arenosus</name>
    <dbReference type="NCBI Taxonomy" id="2576037"/>
    <lineage>
        <taxon>Bacteria</taxon>
        <taxon>Pseudomonadati</taxon>
        <taxon>Campylobacterota</taxon>
        <taxon>Epsilonproteobacteria</taxon>
        <taxon>Campylobacterales</taxon>
        <taxon>Arcobacteraceae</taxon>
        <taxon>Arcobacter</taxon>
    </lineage>
</organism>
<evidence type="ECO:0000256" key="1">
    <source>
        <dbReference type="ARBA" id="ARBA00006611"/>
    </source>
</evidence>
<dbReference type="RefSeq" id="WP_138152196.1">
    <property type="nucleotide sequence ID" value="NZ_VANU01000002.1"/>
</dbReference>
<dbReference type="CDD" id="cd01130">
    <property type="entry name" value="VirB11-like_ATPase"/>
    <property type="match status" value="1"/>
</dbReference>
<keyword evidence="4" id="KW-1185">Reference proteome</keyword>
<dbReference type="InterPro" id="IPR050921">
    <property type="entry name" value="T4SS_GSP_E_ATPase"/>
</dbReference>
<dbReference type="Proteomes" id="UP000308901">
    <property type="component" value="Unassembled WGS sequence"/>
</dbReference>
<dbReference type="EMBL" id="VANU01000002">
    <property type="protein sequence ID" value="TLP39614.1"/>
    <property type="molecule type" value="Genomic_DNA"/>
</dbReference>
<dbReference type="GO" id="GO:0016887">
    <property type="term" value="F:ATP hydrolysis activity"/>
    <property type="evidence" value="ECO:0007669"/>
    <property type="project" value="InterPro"/>
</dbReference>
<dbReference type="Gene3D" id="3.30.450.380">
    <property type="match status" value="1"/>
</dbReference>
<dbReference type="AlphaFoldDB" id="A0A5R8Y2U3"/>
<sequence>MRNLRLLIADEEQKKEIKKQSFSYDVEEENDKKAYEEILTKEKIEKVKKKTKETGLIFPKLYLDSKLLELAYEINDNFMINLKSDKKLTRDSLEEVLPEFILSFKQTSKLSKNTLEEIKEFIINNVIGYGPITALFNIAKDGLNDVIVNTKDYIDIIYKGKTVQTPFTFRSEDELRKVIDKMLAENNRKIDEAHPIMSSKLKDGSRVEVQIPPIAANDGSCVTIRKFNDLPLLLEFLIDSGQMDYKMAYFLLKVAKGKCNIIVSGGTSSGKTTFLNAMTRFIDENEQLMVIEDTKEMKPQMPCHSIRQYEARMANEEGKGAIPLDFLLRSALRSSPRRIIVGECRGAEIVVMLNAMNTGHPGSMTTVHADNTKEALVRIENMYLEARPSANINFIRAQIVSAVDIILQLVRFPDGTRKVITISEVERRIEDNSVISLNNIFEFKRDTSDMTKTKGKFEVVSTPSRTITQMNMFGVDIDTTIFNKEYEMPKSMLIDELEKDLPDKMCGWKDEFIDIFLYQDPQIFHKWPHFQKIQREI</sequence>
<dbReference type="PANTHER" id="PTHR30486">
    <property type="entry name" value="TWITCHING MOTILITY PROTEIN PILT"/>
    <property type="match status" value="1"/>
</dbReference>
<dbReference type="OrthoDB" id="9810761at2"/>
<accession>A0A5R8Y2U3</accession>
<comment type="similarity">
    <text evidence="1">Belongs to the GSP E family.</text>
</comment>
<evidence type="ECO:0000313" key="3">
    <source>
        <dbReference type="EMBL" id="TLP39614.1"/>
    </source>
</evidence>